<dbReference type="EMBL" id="UGCP01000002">
    <property type="protein sequence ID" value="STI83213.1"/>
    <property type="molecule type" value="Genomic_DNA"/>
</dbReference>
<organism evidence="1 2">
    <name type="scientific">Escherichia coli</name>
    <dbReference type="NCBI Taxonomy" id="562"/>
    <lineage>
        <taxon>Bacteria</taxon>
        <taxon>Pseudomonadati</taxon>
        <taxon>Pseudomonadota</taxon>
        <taxon>Gammaproteobacteria</taxon>
        <taxon>Enterobacterales</taxon>
        <taxon>Enterobacteriaceae</taxon>
        <taxon>Escherichia</taxon>
    </lineage>
</organism>
<name>A0A376U2J4_ECOLX</name>
<gene>
    <name evidence="1" type="ORF">NCTC8622_02230</name>
</gene>
<dbReference type="AlphaFoldDB" id="A0A376U2J4"/>
<reference evidence="1 2" key="1">
    <citation type="submission" date="2018-06" db="EMBL/GenBank/DDBJ databases">
        <authorList>
            <consortium name="Pathogen Informatics"/>
            <person name="Doyle S."/>
        </authorList>
    </citation>
    <scope>NUCLEOTIDE SEQUENCE [LARGE SCALE GENOMIC DNA]</scope>
    <source>
        <strain evidence="1 2">NCTC8622</strain>
    </source>
</reference>
<evidence type="ECO:0000313" key="1">
    <source>
        <dbReference type="EMBL" id="STI83213.1"/>
    </source>
</evidence>
<evidence type="ECO:0000313" key="2">
    <source>
        <dbReference type="Proteomes" id="UP000254079"/>
    </source>
</evidence>
<accession>A0A376U2J4</accession>
<protein>
    <submittedName>
        <fullName evidence="1">Uncharacterized protein</fullName>
    </submittedName>
</protein>
<proteinExistence type="predicted"/>
<dbReference type="Proteomes" id="UP000254079">
    <property type="component" value="Unassembled WGS sequence"/>
</dbReference>
<sequence length="167" mass="19403">MKYLQSFPKEPCRPVNRGKVIFLNSGINSDLYFSLFIANASTKLSLLFYSENTSNLNLNSDVLSVQDMIQRADSSFMDIIQQAYRFRYSERFLLAISLSGFRITWVGNLYQSPQFFLLQTPRNHYRPQQRFCVSDTSISMPENMTVLTDCQTLRILQVSSTHKMLQK</sequence>